<dbReference type="GO" id="GO:0015074">
    <property type="term" value="P:DNA integration"/>
    <property type="evidence" value="ECO:0007669"/>
    <property type="project" value="InterPro"/>
</dbReference>
<dbReference type="GO" id="GO:0003676">
    <property type="term" value="F:nucleic acid binding"/>
    <property type="evidence" value="ECO:0007669"/>
    <property type="project" value="InterPro"/>
</dbReference>
<reference evidence="3" key="1">
    <citation type="submission" date="2025-08" db="UniProtKB">
        <authorList>
            <consortium name="RefSeq"/>
        </authorList>
    </citation>
    <scope>IDENTIFICATION</scope>
    <source>
        <tissue evidence="3">Whole body</tissue>
    </source>
</reference>
<name>A0A6J1RBE5_9HYME</name>
<feature type="non-terminal residue" evidence="3">
    <location>
        <position position="1"/>
    </location>
</feature>
<dbReference type="FunFam" id="3.30.420.10:FF:000032">
    <property type="entry name" value="Retrovirus-related Pol polyprotein from transposon 297-like Protein"/>
    <property type="match status" value="1"/>
</dbReference>
<dbReference type="GeneID" id="112466400"/>
<organism evidence="2 3">
    <name type="scientific">Temnothorax curvispinosus</name>
    <dbReference type="NCBI Taxonomy" id="300111"/>
    <lineage>
        <taxon>Eukaryota</taxon>
        <taxon>Metazoa</taxon>
        <taxon>Ecdysozoa</taxon>
        <taxon>Arthropoda</taxon>
        <taxon>Hexapoda</taxon>
        <taxon>Insecta</taxon>
        <taxon>Pterygota</taxon>
        <taxon>Neoptera</taxon>
        <taxon>Endopterygota</taxon>
        <taxon>Hymenoptera</taxon>
        <taxon>Apocrita</taxon>
        <taxon>Aculeata</taxon>
        <taxon>Formicoidea</taxon>
        <taxon>Formicidae</taxon>
        <taxon>Myrmicinae</taxon>
        <taxon>Temnothorax</taxon>
    </lineage>
</organism>
<dbReference type="OrthoDB" id="7551731at2759"/>
<proteinExistence type="predicted"/>
<dbReference type="SUPFAM" id="SSF53098">
    <property type="entry name" value="Ribonuclease H-like"/>
    <property type="match status" value="1"/>
</dbReference>
<dbReference type="InterPro" id="IPR012337">
    <property type="entry name" value="RNaseH-like_sf"/>
</dbReference>
<dbReference type="Gene3D" id="3.30.420.10">
    <property type="entry name" value="Ribonuclease H-like superfamily/Ribonuclease H"/>
    <property type="match status" value="1"/>
</dbReference>
<feature type="non-terminal residue" evidence="3">
    <location>
        <position position="289"/>
    </location>
</feature>
<evidence type="ECO:0000259" key="1">
    <source>
        <dbReference type="PROSITE" id="PS50994"/>
    </source>
</evidence>
<evidence type="ECO:0000313" key="2">
    <source>
        <dbReference type="Proteomes" id="UP000504618"/>
    </source>
</evidence>
<dbReference type="PANTHER" id="PTHR37984">
    <property type="entry name" value="PROTEIN CBG26694"/>
    <property type="match status" value="1"/>
</dbReference>
<dbReference type="RefSeq" id="XP_024890231.1">
    <property type="nucleotide sequence ID" value="XM_025034463.1"/>
</dbReference>
<protein>
    <submittedName>
        <fullName evidence="3">Uncharacterized protein LOC112466400</fullName>
    </submittedName>
</protein>
<dbReference type="Proteomes" id="UP000504618">
    <property type="component" value="Unplaced"/>
</dbReference>
<dbReference type="AlphaFoldDB" id="A0A6J1RBE5"/>
<dbReference type="InterPro" id="IPR036397">
    <property type="entry name" value="RNaseH_sf"/>
</dbReference>
<dbReference type="InterPro" id="IPR001584">
    <property type="entry name" value="Integrase_cat-core"/>
</dbReference>
<accession>A0A6J1RBE5</accession>
<dbReference type="PROSITE" id="PS50994">
    <property type="entry name" value="INTEGRASE"/>
    <property type="match status" value="1"/>
</dbReference>
<evidence type="ECO:0000313" key="3">
    <source>
        <dbReference type="RefSeq" id="XP_024890231.1"/>
    </source>
</evidence>
<feature type="domain" description="Integrase catalytic" evidence="1">
    <location>
        <begin position="145"/>
        <end position="267"/>
    </location>
</feature>
<sequence>KGLSHKNADGLSRRTCESFGCEYCAKVERRSSESSKKEVARIVLEAENLKEWREEQRVDPSISIILRGKEAGVRPSRTEIAAEDVSAQVYWAYWDALVLKEGILYRKWEAPNLKSSFLQLIVPRRLVKGILEEMHNSPSGGHFGVEAFALRNMRAKTVAEIFVGQFVSRHGVPLEVHTDQGKNFELKLFAELMRLLDIRKTRTTALHPQSDGQVERQHQTITNYLAKYVSENQKDWDRWIPMFLLAYRSAKHETTGVSPAELYFARDLRLPSDLLRGSPSKSLGEEPPL</sequence>
<dbReference type="PANTHER" id="PTHR37984:SF15">
    <property type="entry name" value="INTEGRASE CATALYTIC DOMAIN-CONTAINING PROTEIN"/>
    <property type="match status" value="1"/>
</dbReference>
<gene>
    <name evidence="3" type="primary">LOC112466400</name>
</gene>
<dbReference type="InterPro" id="IPR050951">
    <property type="entry name" value="Retrovirus_Pol_polyprotein"/>
</dbReference>
<keyword evidence="2" id="KW-1185">Reference proteome</keyword>